<evidence type="ECO:0008006" key="7">
    <source>
        <dbReference type="Google" id="ProtNLM"/>
    </source>
</evidence>
<accession>A0A2S7EUA6</accession>
<keyword evidence="6" id="KW-1185">Reference proteome</keyword>
<evidence type="ECO:0000256" key="2">
    <source>
        <dbReference type="ARBA" id="ARBA00022649"/>
    </source>
</evidence>
<dbReference type="PANTHER" id="PTHR36449">
    <property type="entry name" value="ACETYLTRANSFERASE-RELATED"/>
    <property type="match status" value="1"/>
</dbReference>
<sequence length="182" mass="19716">MTLEVDMVPFDGRLNRADFDCGVDELNGWLRHTASQLEKRCICRVFLAIPKAQSLLAWHAAGFTTLQASTILGFYARSAAQLPLEHLPANSGLPRRVPAARMGRPAVDLRVHCLGFGDLLLSNAIVRTAEAGASIGVSGLFVDAKDLKAAAFYQKYGFQPGVDRPLRLWLNLASIVAMLGAP</sequence>
<dbReference type="EMBL" id="MDEJ01000026">
    <property type="protein sequence ID" value="PPU96725.1"/>
    <property type="molecule type" value="Genomic_DNA"/>
</dbReference>
<dbReference type="SUPFAM" id="SSF55729">
    <property type="entry name" value="Acyl-CoA N-acyltransferases (Nat)"/>
    <property type="match status" value="1"/>
</dbReference>
<evidence type="ECO:0000313" key="5">
    <source>
        <dbReference type="EMBL" id="PPU96725.1"/>
    </source>
</evidence>
<evidence type="ECO:0000256" key="4">
    <source>
        <dbReference type="ARBA" id="ARBA00023315"/>
    </source>
</evidence>
<name>A0A2S7EUA6_9XANT</name>
<keyword evidence="3" id="KW-0808">Transferase</keyword>
<dbReference type="Proteomes" id="UP000239939">
    <property type="component" value="Unassembled WGS sequence"/>
</dbReference>
<protein>
    <recommendedName>
        <fullName evidence="7">GNAT family N-acetyltransferase</fullName>
    </recommendedName>
</protein>
<dbReference type="Gene3D" id="3.40.630.30">
    <property type="match status" value="1"/>
</dbReference>
<keyword evidence="4" id="KW-0012">Acyltransferase</keyword>
<proteinExistence type="inferred from homology"/>
<comment type="caution">
    <text evidence="5">The sequence shown here is derived from an EMBL/GenBank/DDBJ whole genome shotgun (WGS) entry which is preliminary data.</text>
</comment>
<dbReference type="AlphaFoldDB" id="A0A2S7EUA6"/>
<dbReference type="PANTHER" id="PTHR36449:SF1">
    <property type="entry name" value="ACETYLTRANSFERASE"/>
    <property type="match status" value="1"/>
</dbReference>
<dbReference type="RefSeq" id="WP_128416467.1">
    <property type="nucleotide sequence ID" value="NZ_MDEJ01000026.1"/>
</dbReference>
<organism evidence="5 6">
    <name type="scientific">Xanthomonas populi</name>
    <dbReference type="NCBI Taxonomy" id="53414"/>
    <lineage>
        <taxon>Bacteria</taxon>
        <taxon>Pseudomonadati</taxon>
        <taxon>Pseudomonadota</taxon>
        <taxon>Gammaproteobacteria</taxon>
        <taxon>Lysobacterales</taxon>
        <taxon>Lysobacteraceae</taxon>
        <taxon>Xanthomonas</taxon>
    </lineage>
</organism>
<dbReference type="OrthoDB" id="9799147at2"/>
<dbReference type="InterPro" id="IPR016181">
    <property type="entry name" value="Acyl_CoA_acyltransferase"/>
</dbReference>
<evidence type="ECO:0000313" key="6">
    <source>
        <dbReference type="Proteomes" id="UP000239939"/>
    </source>
</evidence>
<evidence type="ECO:0000256" key="3">
    <source>
        <dbReference type="ARBA" id="ARBA00022679"/>
    </source>
</evidence>
<reference evidence="6" key="1">
    <citation type="submission" date="2016-08" db="EMBL/GenBank/DDBJ databases">
        <authorList>
            <person name="Merda D."/>
            <person name="Briand M."/>
            <person name="Taghouti G."/>
            <person name="Carrere S."/>
            <person name="Gouzy J."/>
            <person name="Portier P."/>
            <person name="Jacques M.-A."/>
            <person name="Fischer-Le Saux M."/>
        </authorList>
    </citation>
    <scope>NUCLEOTIDE SEQUENCE [LARGE SCALE GENOMIC DNA]</scope>
    <source>
        <strain evidence="6">CFBP1817</strain>
    </source>
</reference>
<evidence type="ECO:0000256" key="1">
    <source>
        <dbReference type="ARBA" id="ARBA00009342"/>
    </source>
</evidence>
<comment type="similarity">
    <text evidence="1">Belongs to the acetyltransferase family. GNAT subfamily.</text>
</comment>
<gene>
    <name evidence="5" type="ORF">XpopCFBP1817_06265</name>
</gene>
<dbReference type="GO" id="GO:0016746">
    <property type="term" value="F:acyltransferase activity"/>
    <property type="evidence" value="ECO:0007669"/>
    <property type="project" value="UniProtKB-KW"/>
</dbReference>
<keyword evidence="2" id="KW-1277">Toxin-antitoxin system</keyword>